<gene>
    <name evidence="2" type="ORF">GCM10023352_20380</name>
</gene>
<accession>A0ABP9BU99</accession>
<keyword evidence="1" id="KW-0472">Membrane</keyword>
<dbReference type="EMBL" id="BAABKP010000006">
    <property type="protein sequence ID" value="GAA4800275.1"/>
    <property type="molecule type" value="Genomic_DNA"/>
</dbReference>
<keyword evidence="1" id="KW-0812">Transmembrane</keyword>
<name>A0ABP9BU99_9MICC</name>
<evidence type="ECO:0000313" key="3">
    <source>
        <dbReference type="Proteomes" id="UP001500187"/>
    </source>
</evidence>
<feature type="transmembrane region" description="Helical" evidence="1">
    <location>
        <begin position="31"/>
        <end position="49"/>
    </location>
</feature>
<sequence length="74" mass="8202">MAMNPTHLMIIGFGALLIIVAAVLPQAGWNIYVIGLGVLHVLVGNILVFRQMKRNFDQNMADADARLAERKEQL</sequence>
<protein>
    <submittedName>
        <fullName evidence="2">Uncharacterized protein</fullName>
    </submittedName>
</protein>
<evidence type="ECO:0000256" key="1">
    <source>
        <dbReference type="SAM" id="Phobius"/>
    </source>
</evidence>
<keyword evidence="3" id="KW-1185">Reference proteome</keyword>
<reference evidence="3" key="1">
    <citation type="journal article" date="2019" name="Int. J. Syst. Evol. Microbiol.">
        <title>The Global Catalogue of Microorganisms (GCM) 10K type strain sequencing project: providing services to taxonomists for standard genome sequencing and annotation.</title>
        <authorList>
            <consortium name="The Broad Institute Genomics Platform"/>
            <consortium name="The Broad Institute Genome Sequencing Center for Infectious Disease"/>
            <person name="Wu L."/>
            <person name="Ma J."/>
        </authorList>
    </citation>
    <scope>NUCLEOTIDE SEQUENCE [LARGE SCALE GENOMIC DNA]</scope>
    <source>
        <strain evidence="3">JCM 18541</strain>
    </source>
</reference>
<comment type="caution">
    <text evidence="2">The sequence shown here is derived from an EMBL/GenBank/DDBJ whole genome shotgun (WGS) entry which is preliminary data.</text>
</comment>
<organism evidence="2 3">
    <name type="scientific">Rothia endophytica</name>
    <dbReference type="NCBI Taxonomy" id="1324766"/>
    <lineage>
        <taxon>Bacteria</taxon>
        <taxon>Bacillati</taxon>
        <taxon>Actinomycetota</taxon>
        <taxon>Actinomycetes</taxon>
        <taxon>Micrococcales</taxon>
        <taxon>Micrococcaceae</taxon>
        <taxon>Rothia</taxon>
    </lineage>
</organism>
<feature type="transmembrane region" description="Helical" evidence="1">
    <location>
        <begin position="7"/>
        <end position="25"/>
    </location>
</feature>
<evidence type="ECO:0000313" key="2">
    <source>
        <dbReference type="EMBL" id="GAA4800275.1"/>
    </source>
</evidence>
<proteinExistence type="predicted"/>
<dbReference type="Proteomes" id="UP001500187">
    <property type="component" value="Unassembled WGS sequence"/>
</dbReference>
<keyword evidence="1" id="KW-1133">Transmembrane helix</keyword>